<keyword evidence="3" id="KW-1185">Reference proteome</keyword>
<dbReference type="Proteomes" id="UP000320176">
    <property type="component" value="Unassembled WGS sequence"/>
</dbReference>
<comment type="caution">
    <text evidence="2">The sequence shown here is derived from an EMBL/GenBank/DDBJ whole genome shotgun (WGS) entry which is preliminary data.</text>
</comment>
<feature type="region of interest" description="Disordered" evidence="1">
    <location>
        <begin position="1"/>
        <end position="25"/>
    </location>
</feature>
<gene>
    <name evidence="2" type="ORF">Pla52n_39950</name>
</gene>
<dbReference type="AlphaFoldDB" id="A0A5C6ATV7"/>
<evidence type="ECO:0000256" key="1">
    <source>
        <dbReference type="SAM" id="MobiDB-lite"/>
    </source>
</evidence>
<sequence>MYAIAPSSQKGFHHRITNSSPPATIVDHRPRVAKIQFVNHPKTDRFLECMNLLVNRVTVSTLNRHVELFVAGRLQGFQQVAIRTNRVD</sequence>
<feature type="compositionally biased region" description="Polar residues" evidence="1">
    <location>
        <begin position="1"/>
        <end position="10"/>
    </location>
</feature>
<protein>
    <submittedName>
        <fullName evidence="2">Uncharacterized protein</fullName>
    </submittedName>
</protein>
<proteinExistence type="predicted"/>
<accession>A0A5C6ATV7</accession>
<evidence type="ECO:0000313" key="3">
    <source>
        <dbReference type="Proteomes" id="UP000320176"/>
    </source>
</evidence>
<organism evidence="2 3">
    <name type="scientific">Stieleria varia</name>
    <dbReference type="NCBI Taxonomy" id="2528005"/>
    <lineage>
        <taxon>Bacteria</taxon>
        <taxon>Pseudomonadati</taxon>
        <taxon>Planctomycetota</taxon>
        <taxon>Planctomycetia</taxon>
        <taxon>Pirellulales</taxon>
        <taxon>Pirellulaceae</taxon>
        <taxon>Stieleria</taxon>
    </lineage>
</organism>
<reference evidence="2 3" key="1">
    <citation type="submission" date="2019-02" db="EMBL/GenBank/DDBJ databases">
        <title>Deep-cultivation of Planctomycetes and their phenomic and genomic characterization uncovers novel biology.</title>
        <authorList>
            <person name="Wiegand S."/>
            <person name="Jogler M."/>
            <person name="Boedeker C."/>
            <person name="Pinto D."/>
            <person name="Vollmers J."/>
            <person name="Rivas-Marin E."/>
            <person name="Kohn T."/>
            <person name="Peeters S.H."/>
            <person name="Heuer A."/>
            <person name="Rast P."/>
            <person name="Oberbeckmann S."/>
            <person name="Bunk B."/>
            <person name="Jeske O."/>
            <person name="Meyerdierks A."/>
            <person name="Storesund J.E."/>
            <person name="Kallscheuer N."/>
            <person name="Luecker S."/>
            <person name="Lage O.M."/>
            <person name="Pohl T."/>
            <person name="Merkel B.J."/>
            <person name="Hornburger P."/>
            <person name="Mueller R.-W."/>
            <person name="Bruemmer F."/>
            <person name="Labrenz M."/>
            <person name="Spormann A.M."/>
            <person name="Op Den Camp H."/>
            <person name="Overmann J."/>
            <person name="Amann R."/>
            <person name="Jetten M.S.M."/>
            <person name="Mascher T."/>
            <person name="Medema M.H."/>
            <person name="Devos D.P."/>
            <person name="Kaster A.-K."/>
            <person name="Ovreas L."/>
            <person name="Rohde M."/>
            <person name="Galperin M.Y."/>
            <person name="Jogler C."/>
        </authorList>
    </citation>
    <scope>NUCLEOTIDE SEQUENCE [LARGE SCALE GENOMIC DNA]</scope>
    <source>
        <strain evidence="2 3">Pla52n</strain>
    </source>
</reference>
<name>A0A5C6ATV7_9BACT</name>
<dbReference type="EMBL" id="SJPN01000004">
    <property type="protein sequence ID" value="TWU02907.1"/>
    <property type="molecule type" value="Genomic_DNA"/>
</dbReference>
<evidence type="ECO:0000313" key="2">
    <source>
        <dbReference type="EMBL" id="TWU02907.1"/>
    </source>
</evidence>